<evidence type="ECO:0008006" key="12">
    <source>
        <dbReference type="Google" id="ProtNLM"/>
    </source>
</evidence>
<keyword evidence="7" id="KW-0406">Ion transport</keyword>
<evidence type="ECO:0000313" key="11">
    <source>
        <dbReference type="Proteomes" id="UP000030745"/>
    </source>
</evidence>
<evidence type="ECO:0000256" key="5">
    <source>
        <dbReference type="ARBA" id="ARBA00022781"/>
    </source>
</evidence>
<feature type="transmembrane region" description="Helical" evidence="9">
    <location>
        <begin position="22"/>
        <end position="40"/>
    </location>
</feature>
<evidence type="ECO:0000256" key="2">
    <source>
        <dbReference type="ARBA" id="ARBA00008328"/>
    </source>
</evidence>
<evidence type="ECO:0000256" key="3">
    <source>
        <dbReference type="ARBA" id="ARBA00022448"/>
    </source>
</evidence>
<reference evidence="10 11" key="1">
    <citation type="journal article" date="2013" name="PLoS Genet.">
        <title>Distinctive expansion of potential virulence genes in the genome of the oomycete fish pathogen Saprolegnia parasitica.</title>
        <authorList>
            <person name="Jiang R.H."/>
            <person name="de Bruijn I."/>
            <person name="Haas B.J."/>
            <person name="Belmonte R."/>
            <person name="Lobach L."/>
            <person name="Christie J."/>
            <person name="van den Ackerveken G."/>
            <person name="Bottin A."/>
            <person name="Bulone V."/>
            <person name="Diaz-Moreno S.M."/>
            <person name="Dumas B."/>
            <person name="Fan L."/>
            <person name="Gaulin E."/>
            <person name="Govers F."/>
            <person name="Grenville-Briggs L.J."/>
            <person name="Horner N.R."/>
            <person name="Levin J.Z."/>
            <person name="Mammella M."/>
            <person name="Meijer H.J."/>
            <person name="Morris P."/>
            <person name="Nusbaum C."/>
            <person name="Oome S."/>
            <person name="Phillips A.J."/>
            <person name="van Rooyen D."/>
            <person name="Rzeszutek E."/>
            <person name="Saraiva M."/>
            <person name="Secombes C.J."/>
            <person name="Seidl M.F."/>
            <person name="Snel B."/>
            <person name="Stassen J.H."/>
            <person name="Sykes S."/>
            <person name="Tripathy S."/>
            <person name="van den Berg H."/>
            <person name="Vega-Arreguin J.C."/>
            <person name="Wawra S."/>
            <person name="Young S.K."/>
            <person name="Zeng Q."/>
            <person name="Dieguez-Uribeondo J."/>
            <person name="Russ C."/>
            <person name="Tyler B.M."/>
            <person name="van West P."/>
        </authorList>
    </citation>
    <scope>NUCLEOTIDE SEQUENCE [LARGE SCALE GENOMIC DNA]</scope>
    <source>
        <strain evidence="10 11">CBS 223.65</strain>
    </source>
</reference>
<dbReference type="AlphaFoldDB" id="A0A067BXB8"/>
<dbReference type="RefSeq" id="XP_012210314.1">
    <property type="nucleotide sequence ID" value="XM_012354924.1"/>
</dbReference>
<keyword evidence="5" id="KW-0375">Hydrogen ion transport</keyword>
<keyword evidence="8 9" id="KW-0472">Membrane</keyword>
<evidence type="ECO:0000256" key="9">
    <source>
        <dbReference type="SAM" id="Phobius"/>
    </source>
</evidence>
<evidence type="ECO:0000256" key="1">
    <source>
        <dbReference type="ARBA" id="ARBA00004141"/>
    </source>
</evidence>
<keyword evidence="4 9" id="KW-0812">Transmembrane</keyword>
<dbReference type="OMA" id="MTGICLW"/>
<dbReference type="Pfam" id="PF05493">
    <property type="entry name" value="ATP_synt_H"/>
    <property type="match status" value="1"/>
</dbReference>
<proteinExistence type="inferred from homology"/>
<dbReference type="Proteomes" id="UP000030745">
    <property type="component" value="Unassembled WGS sequence"/>
</dbReference>
<gene>
    <name evidence="10" type="ORF">SPRG_14803</name>
</gene>
<dbReference type="GO" id="GO:0033179">
    <property type="term" value="C:proton-transporting V-type ATPase, V0 domain"/>
    <property type="evidence" value="ECO:0007669"/>
    <property type="project" value="InterPro"/>
</dbReference>
<sequence length="86" mass="9544">MPSPIVAATSSGLPEPFVNGSITYLVLTLIAMAIGIFARVSGKVDKENASIFVLFSGMTGVCLWMFWACCWMHQWHVLIYPTYINE</sequence>
<evidence type="ECO:0000256" key="7">
    <source>
        <dbReference type="ARBA" id="ARBA00023065"/>
    </source>
</evidence>
<comment type="subcellular location">
    <subcellularLocation>
        <location evidence="1">Membrane</location>
        <topology evidence="1">Multi-pass membrane protein</topology>
    </subcellularLocation>
</comment>
<dbReference type="KEGG" id="spar:SPRG_14803"/>
<accession>A0A067BXB8</accession>
<dbReference type="GO" id="GO:0046961">
    <property type="term" value="F:proton-transporting ATPase activity, rotational mechanism"/>
    <property type="evidence" value="ECO:0007669"/>
    <property type="project" value="InterPro"/>
</dbReference>
<dbReference type="InterPro" id="IPR008389">
    <property type="entry name" value="ATPase_V0-cplx_e1/e2_su"/>
</dbReference>
<evidence type="ECO:0000256" key="4">
    <source>
        <dbReference type="ARBA" id="ARBA00022692"/>
    </source>
</evidence>
<dbReference type="VEuPathDB" id="FungiDB:SPRG_14803"/>
<evidence type="ECO:0000313" key="10">
    <source>
        <dbReference type="EMBL" id="KDO18966.1"/>
    </source>
</evidence>
<dbReference type="EMBL" id="KK583380">
    <property type="protein sequence ID" value="KDO18966.1"/>
    <property type="molecule type" value="Genomic_DNA"/>
</dbReference>
<feature type="transmembrane region" description="Helical" evidence="9">
    <location>
        <begin position="52"/>
        <end position="74"/>
    </location>
</feature>
<evidence type="ECO:0000256" key="8">
    <source>
        <dbReference type="ARBA" id="ARBA00023136"/>
    </source>
</evidence>
<comment type="similarity">
    <text evidence="2">Belongs to the V-ATPase e1/e2 subunit family.</text>
</comment>
<protein>
    <recommendedName>
        <fullName evidence="12">Small cysteine rich protein SCR76</fullName>
    </recommendedName>
</protein>
<name>A0A067BXB8_SAPPC</name>
<keyword evidence="11" id="KW-1185">Reference proteome</keyword>
<organism evidence="10 11">
    <name type="scientific">Saprolegnia parasitica (strain CBS 223.65)</name>
    <dbReference type="NCBI Taxonomy" id="695850"/>
    <lineage>
        <taxon>Eukaryota</taxon>
        <taxon>Sar</taxon>
        <taxon>Stramenopiles</taxon>
        <taxon>Oomycota</taxon>
        <taxon>Saprolegniomycetes</taxon>
        <taxon>Saprolegniales</taxon>
        <taxon>Saprolegniaceae</taxon>
        <taxon>Saprolegnia</taxon>
    </lineage>
</organism>
<keyword evidence="3" id="KW-0813">Transport</keyword>
<dbReference type="STRING" id="695850.A0A067BXB8"/>
<evidence type="ECO:0000256" key="6">
    <source>
        <dbReference type="ARBA" id="ARBA00022989"/>
    </source>
</evidence>
<dbReference type="GeneID" id="24136588"/>
<dbReference type="OrthoDB" id="1508846at2759"/>
<keyword evidence="6 9" id="KW-1133">Transmembrane helix</keyword>